<sequence length="309" mass="34375">MYFKHKPEPIYFRKITQWPRRASSSFAKANNCIRMDSCYHGACRLLVVIALLWCPRFTACTVVSTLALEDAGGAEGSTADPPTTAYHHRLNTILSTTKAPRSPSRPLRPPPSPTSPGRPPRMPPSPRPPSPIRSPPSPRPPPSPPKPRKLPPSPPTLPPPLLPPPRLNFFAGLNLNLNQTDLAETELQLGRDVNCSLLANVISSSLSTTARQTQLFTFASPHQVLVCQGAEFSMNGSLHWSSMLHQPACELFTYQMLSRWTFLSRPDNLECTSYPSGVGVYVWVALMDGTFDMPQQYCYRGFKFSWCEL</sequence>
<feature type="region of interest" description="Disordered" evidence="1">
    <location>
        <begin position="95"/>
        <end position="163"/>
    </location>
</feature>
<dbReference type="EMBL" id="BNCP01000019">
    <property type="protein sequence ID" value="GIL80497.1"/>
    <property type="molecule type" value="Genomic_DNA"/>
</dbReference>
<dbReference type="OrthoDB" id="10481465at2759"/>
<comment type="caution">
    <text evidence="2">The sequence shown here is derived from an EMBL/GenBank/DDBJ whole genome shotgun (WGS) entry which is preliminary data.</text>
</comment>
<dbReference type="Proteomes" id="UP000747110">
    <property type="component" value="Unassembled WGS sequence"/>
</dbReference>
<protein>
    <recommendedName>
        <fullName evidence="5">Pherophorin domain-containing protein</fullName>
    </recommendedName>
</protein>
<organism evidence="2 4">
    <name type="scientific">Volvox reticuliferus</name>
    <dbReference type="NCBI Taxonomy" id="1737510"/>
    <lineage>
        <taxon>Eukaryota</taxon>
        <taxon>Viridiplantae</taxon>
        <taxon>Chlorophyta</taxon>
        <taxon>core chlorophytes</taxon>
        <taxon>Chlorophyceae</taxon>
        <taxon>CS clade</taxon>
        <taxon>Chlamydomonadales</taxon>
        <taxon>Volvocaceae</taxon>
        <taxon>Volvox</taxon>
    </lineage>
</organism>
<keyword evidence="4" id="KW-1185">Reference proteome</keyword>
<evidence type="ECO:0000313" key="4">
    <source>
        <dbReference type="Proteomes" id="UP000747110"/>
    </source>
</evidence>
<evidence type="ECO:0000256" key="1">
    <source>
        <dbReference type="SAM" id="MobiDB-lite"/>
    </source>
</evidence>
<dbReference type="PRINTS" id="PR01217">
    <property type="entry name" value="PRICHEXTENSN"/>
</dbReference>
<proteinExistence type="predicted"/>
<gene>
    <name evidence="2" type="ORF">Vretifemale_9688</name>
    <name evidence="3" type="ORF">Vretimale_16072</name>
</gene>
<dbReference type="EMBL" id="BNCQ01000045">
    <property type="protein sequence ID" value="GIM12837.1"/>
    <property type="molecule type" value="Genomic_DNA"/>
</dbReference>
<evidence type="ECO:0008006" key="5">
    <source>
        <dbReference type="Google" id="ProtNLM"/>
    </source>
</evidence>
<feature type="compositionally biased region" description="Pro residues" evidence="1">
    <location>
        <begin position="106"/>
        <end position="163"/>
    </location>
</feature>
<dbReference type="Proteomes" id="UP000722791">
    <property type="component" value="Unassembled WGS sequence"/>
</dbReference>
<name>A0A8J4FKU0_9CHLO</name>
<accession>A0A8J4FKU0</accession>
<dbReference type="AlphaFoldDB" id="A0A8J4FKU0"/>
<evidence type="ECO:0000313" key="2">
    <source>
        <dbReference type="EMBL" id="GIL80497.1"/>
    </source>
</evidence>
<evidence type="ECO:0000313" key="3">
    <source>
        <dbReference type="EMBL" id="GIM12837.1"/>
    </source>
</evidence>
<reference evidence="2" key="1">
    <citation type="journal article" date="2021" name="Proc. Natl. Acad. Sci. U.S.A.">
        <title>Three genomes in the algal genus Volvox reveal the fate of a haploid sex-determining region after a transition to homothallism.</title>
        <authorList>
            <person name="Yamamoto K."/>
            <person name="Hamaji T."/>
            <person name="Kawai-Toyooka H."/>
            <person name="Matsuzaki R."/>
            <person name="Takahashi F."/>
            <person name="Nishimura Y."/>
            <person name="Kawachi M."/>
            <person name="Noguchi H."/>
            <person name="Minakuchi Y."/>
            <person name="Umen J.G."/>
            <person name="Toyoda A."/>
            <person name="Nozaki H."/>
        </authorList>
    </citation>
    <scope>NUCLEOTIDE SEQUENCE</scope>
    <source>
        <strain evidence="3">NIES-3785</strain>
        <strain evidence="2">NIES-3786</strain>
    </source>
</reference>